<gene>
    <name evidence="2" type="ORF">AB1471_05170</name>
</gene>
<dbReference type="PANTHER" id="PTHR43155:SF2">
    <property type="entry name" value="CYCLIC DI-GMP PHOSPHODIESTERASE PA4108"/>
    <property type="match status" value="1"/>
</dbReference>
<dbReference type="PROSITE" id="PS51832">
    <property type="entry name" value="HD_GYP"/>
    <property type="match status" value="1"/>
</dbReference>
<evidence type="ECO:0000313" key="2">
    <source>
        <dbReference type="EMBL" id="MEW9501192.1"/>
    </source>
</evidence>
<dbReference type="RefSeq" id="WP_367778664.1">
    <property type="nucleotide sequence ID" value="NZ_JBFMIA010000002.1"/>
</dbReference>
<dbReference type="SUPFAM" id="SSF109604">
    <property type="entry name" value="HD-domain/PDEase-like"/>
    <property type="match status" value="1"/>
</dbReference>
<protein>
    <submittedName>
        <fullName evidence="2">HD-GYP domain-containing protein</fullName>
        <ecNumber evidence="2">3.1.4.-</ecNumber>
    </submittedName>
</protein>
<sequence length="368" mass="41101">MKVRVKDLEEGCVIAENIMGLTSKPIVRKNTMLTTLHIEVLQAFQIKHIAVSTKKADGSIFFAEAVDETLSNQKSEDTETGFAPEKAPKSFENLYTDAVVLYKNEFSNWQAGSKVDIVALKKSILPLVERVSSDQLCLYRLHQLPEAEDYLSNHSVSVGLISSLLAKKLGCSQGLCIQMAMAGLLADTGMAKMPKSLLDKSSGLSQEEQVEIRKHPVYSYQFIMDSALLKQDVKRAIYQHHERLDGSGYPKGEKGNHITLYSQIIALADVYHAMTTKRLYRSKQSPFKALETILEDEFGKFDIVVVKALQKLIGNLATGTRVELSNGTLAEVIYTQSEYLSRPIVKTIPVGDIIDLTRQRKLYIDRVV</sequence>
<evidence type="ECO:0000259" key="1">
    <source>
        <dbReference type="PROSITE" id="PS51832"/>
    </source>
</evidence>
<dbReference type="GO" id="GO:0016787">
    <property type="term" value="F:hydrolase activity"/>
    <property type="evidence" value="ECO:0007669"/>
    <property type="project" value="UniProtKB-KW"/>
</dbReference>
<reference evidence="2 3" key="1">
    <citation type="journal article" date="1979" name="Int. J. Syst. Evol. Microbiol.">
        <title>Bacillus globisporus subsp. marinus subsp. nov.</title>
        <authorList>
            <person name="Liu H."/>
        </authorList>
    </citation>
    <scope>NUCLEOTIDE SEQUENCE [LARGE SCALE GENOMIC DNA]</scope>
    <source>
        <strain evidence="2 3">DSM 1297</strain>
    </source>
</reference>
<accession>A0ABV3Q1K0</accession>
<comment type="caution">
    <text evidence="2">The sequence shown here is derived from an EMBL/GenBank/DDBJ whole genome shotgun (WGS) entry which is preliminary data.</text>
</comment>
<keyword evidence="2" id="KW-0378">Hydrolase</keyword>
<dbReference type="Gene3D" id="1.10.3210.10">
    <property type="entry name" value="Hypothetical protein af1432"/>
    <property type="match status" value="1"/>
</dbReference>
<organism evidence="2 3">
    <name type="scientific">Jeotgalibacillus marinus</name>
    <dbReference type="NCBI Taxonomy" id="86667"/>
    <lineage>
        <taxon>Bacteria</taxon>
        <taxon>Bacillati</taxon>
        <taxon>Bacillota</taxon>
        <taxon>Bacilli</taxon>
        <taxon>Bacillales</taxon>
        <taxon>Caryophanaceae</taxon>
        <taxon>Jeotgalibacillus</taxon>
    </lineage>
</organism>
<keyword evidence="3" id="KW-1185">Reference proteome</keyword>
<proteinExistence type="predicted"/>
<dbReference type="Pfam" id="PF13487">
    <property type="entry name" value="HD_5"/>
    <property type="match status" value="1"/>
</dbReference>
<dbReference type="SMART" id="SM00471">
    <property type="entry name" value="HDc"/>
    <property type="match status" value="1"/>
</dbReference>
<dbReference type="EMBL" id="JBFMIA010000002">
    <property type="protein sequence ID" value="MEW9501192.1"/>
    <property type="molecule type" value="Genomic_DNA"/>
</dbReference>
<dbReference type="InterPro" id="IPR003607">
    <property type="entry name" value="HD/PDEase_dom"/>
</dbReference>
<dbReference type="InterPro" id="IPR037522">
    <property type="entry name" value="HD_GYP_dom"/>
</dbReference>
<feature type="domain" description="HD-GYP" evidence="1">
    <location>
        <begin position="129"/>
        <end position="325"/>
    </location>
</feature>
<dbReference type="Proteomes" id="UP001556040">
    <property type="component" value="Unassembled WGS sequence"/>
</dbReference>
<evidence type="ECO:0000313" key="3">
    <source>
        <dbReference type="Proteomes" id="UP001556040"/>
    </source>
</evidence>
<dbReference type="CDD" id="cd00077">
    <property type="entry name" value="HDc"/>
    <property type="match status" value="1"/>
</dbReference>
<name>A0ABV3Q1K0_9BACL</name>
<dbReference type="EC" id="3.1.4.-" evidence="2"/>
<dbReference type="PANTHER" id="PTHR43155">
    <property type="entry name" value="CYCLIC DI-GMP PHOSPHODIESTERASE PA4108-RELATED"/>
    <property type="match status" value="1"/>
</dbReference>